<sequence length="702" mass="78854">MVKKTTAEKQKKKKTDVQYDKTHRTRCSPSEVAKTYKDLGDQKCALVHEMGFGVLAENMSNYNFSNLIMMELADSFHILDSTIRTNVGKFKIDVTKVGHAFGLNAQGGLYRHKVIKKQVTAAQYEVVESFRKKTLADLRDMVYTIPLDSEENITKFKRAFILYVQKAVLCPNNSNPLSPKILPTILDVSNPREMNWAQHVYSFLLDGITEARRKNTKHIDGCVFALLIIYFQETKFGQESELPDAQPPWVVYWKNQNLKERIEYEIKDPAGLARQARNRTPTRKQSKAPPKIKLPQTKKQIMETNLVKSLQIEGPKGGKILGKRKQMEDEEETNSSEYESESASEPELESESDSDLDSERTVSEDEAIDEDEAMPAHEPPHQNAEEDNNAAAVTNAVVGPSSQLTPNLSGDITRLGDSESQDKDVNPGPVPTATRDIVPESDARDTASVVCAAIEDEGVEEEGTQTDNTLEHTQDCDSEIVYASSVEEETTLPNLVQKITTQQDDHDAAGDHFQVEKDPATRIEKEMPFANIVQNITTEEHMPQEKQLEESVSGPELTMKDLALKGTAEHDTTSEITVEKPLIAEEISKSHDIQATAIEKSDSQEEPILTQRTMDAINEIYEKKLEIQQAEARLQQMLEDLRAMEPIDDLETPVKEETEKPKTPRKRLYKWATEVEYPESNDGVCWGGNNVSRSDNNSSGVA</sequence>
<feature type="compositionally biased region" description="Low complexity" evidence="1">
    <location>
        <begin position="389"/>
        <end position="398"/>
    </location>
</feature>
<dbReference type="EMBL" id="JASCZI010120921">
    <property type="protein sequence ID" value="MED6157658.1"/>
    <property type="molecule type" value="Genomic_DNA"/>
</dbReference>
<comment type="caution">
    <text evidence="2">The sequence shown here is derived from an EMBL/GenBank/DDBJ whole genome shotgun (WGS) entry which is preliminary data.</text>
</comment>
<organism evidence="2 3">
    <name type="scientific">Stylosanthes scabra</name>
    <dbReference type="NCBI Taxonomy" id="79078"/>
    <lineage>
        <taxon>Eukaryota</taxon>
        <taxon>Viridiplantae</taxon>
        <taxon>Streptophyta</taxon>
        <taxon>Embryophyta</taxon>
        <taxon>Tracheophyta</taxon>
        <taxon>Spermatophyta</taxon>
        <taxon>Magnoliopsida</taxon>
        <taxon>eudicotyledons</taxon>
        <taxon>Gunneridae</taxon>
        <taxon>Pentapetalae</taxon>
        <taxon>rosids</taxon>
        <taxon>fabids</taxon>
        <taxon>Fabales</taxon>
        <taxon>Fabaceae</taxon>
        <taxon>Papilionoideae</taxon>
        <taxon>50 kb inversion clade</taxon>
        <taxon>dalbergioids sensu lato</taxon>
        <taxon>Dalbergieae</taxon>
        <taxon>Pterocarpus clade</taxon>
        <taxon>Stylosanthes</taxon>
    </lineage>
</organism>
<proteinExistence type="predicted"/>
<feature type="region of interest" description="Disordered" evidence="1">
    <location>
        <begin position="455"/>
        <end position="474"/>
    </location>
</feature>
<feature type="compositionally biased region" description="Polar residues" evidence="1">
    <location>
        <begin position="297"/>
        <end position="308"/>
    </location>
</feature>
<evidence type="ECO:0000313" key="2">
    <source>
        <dbReference type="EMBL" id="MED6157658.1"/>
    </source>
</evidence>
<accession>A0ABU6UC25</accession>
<name>A0ABU6UC25_9FABA</name>
<feature type="compositionally biased region" description="Acidic residues" evidence="1">
    <location>
        <begin position="364"/>
        <end position="373"/>
    </location>
</feature>
<protein>
    <submittedName>
        <fullName evidence="2">Uncharacterized protein</fullName>
    </submittedName>
</protein>
<feature type="region of interest" description="Disordered" evidence="1">
    <location>
        <begin position="269"/>
        <end position="446"/>
    </location>
</feature>
<dbReference type="PANTHER" id="PTHR34835">
    <property type="entry name" value="OS07G0283600 PROTEIN-RELATED"/>
    <property type="match status" value="1"/>
</dbReference>
<evidence type="ECO:0000313" key="3">
    <source>
        <dbReference type="Proteomes" id="UP001341840"/>
    </source>
</evidence>
<evidence type="ECO:0000256" key="1">
    <source>
        <dbReference type="SAM" id="MobiDB-lite"/>
    </source>
</evidence>
<feature type="compositionally biased region" description="Acidic residues" evidence="1">
    <location>
        <begin position="455"/>
        <end position="464"/>
    </location>
</feature>
<feature type="compositionally biased region" description="Basic and acidic residues" evidence="1">
    <location>
        <begin position="414"/>
        <end position="425"/>
    </location>
</feature>
<gene>
    <name evidence="2" type="ORF">PIB30_025278</name>
</gene>
<feature type="compositionally biased region" description="Polar residues" evidence="1">
    <location>
        <begin position="400"/>
        <end position="410"/>
    </location>
</feature>
<reference evidence="2 3" key="1">
    <citation type="journal article" date="2023" name="Plants (Basel)">
        <title>Bridging the Gap: Combining Genomics and Transcriptomics Approaches to Understand Stylosanthes scabra, an Orphan Legume from the Brazilian Caatinga.</title>
        <authorList>
            <person name="Ferreira-Neto J.R.C."/>
            <person name="da Silva M.D."/>
            <person name="Binneck E."/>
            <person name="de Melo N.F."/>
            <person name="da Silva R.H."/>
            <person name="de Melo A.L.T.M."/>
            <person name="Pandolfi V."/>
            <person name="Bustamante F.O."/>
            <person name="Brasileiro-Vidal A.C."/>
            <person name="Benko-Iseppon A.M."/>
        </authorList>
    </citation>
    <scope>NUCLEOTIDE SEQUENCE [LARGE SCALE GENOMIC DNA]</scope>
    <source>
        <tissue evidence="2">Leaves</tissue>
    </source>
</reference>
<dbReference type="PANTHER" id="PTHR34835:SF34">
    <property type="entry name" value="OS08G0555500 PROTEIN"/>
    <property type="match status" value="1"/>
</dbReference>
<feature type="compositionally biased region" description="Polar residues" evidence="1">
    <location>
        <begin position="689"/>
        <end position="702"/>
    </location>
</feature>
<feature type="compositionally biased region" description="Acidic residues" evidence="1">
    <location>
        <begin position="328"/>
        <end position="356"/>
    </location>
</feature>
<feature type="compositionally biased region" description="Basic residues" evidence="1">
    <location>
        <begin position="276"/>
        <end position="286"/>
    </location>
</feature>
<feature type="compositionally biased region" description="Basic and acidic residues" evidence="1">
    <location>
        <begin position="374"/>
        <end position="384"/>
    </location>
</feature>
<feature type="region of interest" description="Disordered" evidence="1">
    <location>
        <begin position="1"/>
        <end position="22"/>
    </location>
</feature>
<keyword evidence="3" id="KW-1185">Reference proteome</keyword>
<feature type="region of interest" description="Disordered" evidence="1">
    <location>
        <begin position="682"/>
        <end position="702"/>
    </location>
</feature>
<dbReference type="Proteomes" id="UP001341840">
    <property type="component" value="Unassembled WGS sequence"/>
</dbReference>